<proteinExistence type="predicted"/>
<dbReference type="HOGENOM" id="CLU_1835428_0_0_1"/>
<accession>A0A0C9VR29</accession>
<dbReference type="AlphaFoldDB" id="A0A0C9VR29"/>
<reference evidence="1 2" key="1">
    <citation type="submission" date="2014-04" db="EMBL/GenBank/DDBJ databases">
        <title>Evolutionary Origins and Diversification of the Mycorrhizal Mutualists.</title>
        <authorList>
            <consortium name="DOE Joint Genome Institute"/>
            <consortium name="Mycorrhizal Genomics Consortium"/>
            <person name="Kohler A."/>
            <person name="Kuo A."/>
            <person name="Nagy L.G."/>
            <person name="Floudas D."/>
            <person name="Copeland A."/>
            <person name="Barry K.W."/>
            <person name="Cichocki N."/>
            <person name="Veneault-Fourrey C."/>
            <person name="LaButti K."/>
            <person name="Lindquist E.A."/>
            <person name="Lipzen A."/>
            <person name="Lundell T."/>
            <person name="Morin E."/>
            <person name="Murat C."/>
            <person name="Riley R."/>
            <person name="Ohm R."/>
            <person name="Sun H."/>
            <person name="Tunlid A."/>
            <person name="Henrissat B."/>
            <person name="Grigoriev I.V."/>
            <person name="Hibbett D.S."/>
            <person name="Martin F."/>
        </authorList>
    </citation>
    <scope>NUCLEOTIDE SEQUENCE [LARGE SCALE GENOMIC DNA]</scope>
    <source>
        <strain evidence="1 2">MD-312</strain>
    </source>
</reference>
<evidence type="ECO:0000313" key="1">
    <source>
        <dbReference type="EMBL" id="KIJ60190.1"/>
    </source>
</evidence>
<name>A0A0C9VR29_9AGAM</name>
<organism evidence="1 2">
    <name type="scientific">Hydnomerulius pinastri MD-312</name>
    <dbReference type="NCBI Taxonomy" id="994086"/>
    <lineage>
        <taxon>Eukaryota</taxon>
        <taxon>Fungi</taxon>
        <taxon>Dikarya</taxon>
        <taxon>Basidiomycota</taxon>
        <taxon>Agaricomycotina</taxon>
        <taxon>Agaricomycetes</taxon>
        <taxon>Agaricomycetidae</taxon>
        <taxon>Boletales</taxon>
        <taxon>Boletales incertae sedis</taxon>
        <taxon>Leucogyrophana</taxon>
    </lineage>
</organism>
<keyword evidence="2" id="KW-1185">Reference proteome</keyword>
<dbReference type="Proteomes" id="UP000053820">
    <property type="component" value="Unassembled WGS sequence"/>
</dbReference>
<gene>
    <name evidence="1" type="ORF">HYDPIDRAFT_117442</name>
</gene>
<sequence length="140" mass="15214">MRTPIHSAYGLTVSKCGSSSLSAKPYAFPRQIIHSRACSTDADTVRDCSASPGAEAGARIFARRSSCVMTRVASFRVRTPMCVLLVTSAIALVKDEDSLMVLMGSFPLRRFALITDQHFILCRASNTHYVSRCPSVSHTA</sequence>
<evidence type="ECO:0000313" key="2">
    <source>
        <dbReference type="Proteomes" id="UP000053820"/>
    </source>
</evidence>
<dbReference type="EMBL" id="KN839875">
    <property type="protein sequence ID" value="KIJ60190.1"/>
    <property type="molecule type" value="Genomic_DNA"/>
</dbReference>
<protein>
    <submittedName>
        <fullName evidence="1">Uncharacterized protein</fullName>
    </submittedName>
</protein>